<dbReference type="SUPFAM" id="SSF53955">
    <property type="entry name" value="Lysozyme-like"/>
    <property type="match status" value="1"/>
</dbReference>
<feature type="signal peptide" evidence="1">
    <location>
        <begin position="1"/>
        <end position="22"/>
    </location>
</feature>
<dbReference type="EMBL" id="JAUTBB010000001">
    <property type="protein sequence ID" value="MDQ1121116.1"/>
    <property type="molecule type" value="Genomic_DNA"/>
</dbReference>
<dbReference type="Proteomes" id="UP001234354">
    <property type="component" value="Unassembled WGS sequence"/>
</dbReference>
<dbReference type="InterPro" id="IPR002477">
    <property type="entry name" value="Peptidoglycan-bd-like"/>
</dbReference>
<dbReference type="NCBIfam" id="TIGR02283">
    <property type="entry name" value="MltB_2"/>
    <property type="match status" value="1"/>
</dbReference>
<gene>
    <name evidence="4" type="ORF">QE383_003424</name>
</gene>
<dbReference type="InterPro" id="IPR043426">
    <property type="entry name" value="MltB-like"/>
</dbReference>
<dbReference type="Pfam" id="PF01471">
    <property type="entry name" value="PG_binding_1"/>
    <property type="match status" value="1"/>
</dbReference>
<dbReference type="FunFam" id="1.10.8.350:FF:000001">
    <property type="entry name" value="Lytic murein transglycosylase B"/>
    <property type="match status" value="1"/>
</dbReference>
<dbReference type="Gene3D" id="1.10.101.10">
    <property type="entry name" value="PGBD-like superfamily/PGBD"/>
    <property type="match status" value="1"/>
</dbReference>
<evidence type="ECO:0000313" key="5">
    <source>
        <dbReference type="Proteomes" id="UP001234354"/>
    </source>
</evidence>
<accession>A0AAW8GF29</accession>
<dbReference type="InterPro" id="IPR023346">
    <property type="entry name" value="Lysozyme-like_dom_sf"/>
</dbReference>
<dbReference type="AlphaFoldDB" id="A0AAW8GF29"/>
<dbReference type="SUPFAM" id="SSF47090">
    <property type="entry name" value="PGBD-like"/>
    <property type="match status" value="1"/>
</dbReference>
<evidence type="ECO:0000259" key="3">
    <source>
        <dbReference type="Pfam" id="PF13406"/>
    </source>
</evidence>
<dbReference type="CDD" id="cd13399">
    <property type="entry name" value="Slt35-like"/>
    <property type="match status" value="1"/>
</dbReference>
<sequence length="426" mass="44850">MRRNLAGILMASMATMASMAWAAQAQQPAVDAGAPSDADRATYASCMARTRAGATGIAPAAFDRFMAGVVPDMSVLPLLDSQPEFSTPIWDYLAPLVDAQRVADGQAMRAQHAEVLARVAQDSGVDAATVVAVWGVESDYGRVQGKRPLLVSLSTLACFGRRQEFFRGELLATLALLQSGDLTPDGLTGSWAGAFGQTQFMPSTYQRIAVDGDGDGRRDLVHSVPDALASTANYLKRAGWQTGQPWGFEVRVPAGWDASRAGRKAKRPLREWVAAGITRADGGAIAADDTPAALLLPAGVAGPAFLVFRNFDAIYSYNAAESYALAIALLSDRLRGGGPLIASWPTDDPPLDRAQRKELQLLLLGRGHDLGTPDGLVGAQTRRAIASEQQALGLAPVDGRAGRKILQALRTAGPPVLLPASTQGAP</sequence>
<dbReference type="InterPro" id="IPR036365">
    <property type="entry name" value="PGBD-like_sf"/>
</dbReference>
<dbReference type="InterPro" id="IPR011970">
    <property type="entry name" value="MltB_2"/>
</dbReference>
<keyword evidence="1" id="KW-0732">Signal</keyword>
<comment type="caution">
    <text evidence="4">The sequence shown here is derived from an EMBL/GenBank/DDBJ whole genome shotgun (WGS) entry which is preliminary data.</text>
</comment>
<protein>
    <submittedName>
        <fullName evidence="4">Lytic murein transglycosylase</fullName>
    </submittedName>
</protein>
<name>A0AAW8GF29_9GAMM</name>
<proteinExistence type="predicted"/>
<dbReference type="Gene3D" id="1.10.530.10">
    <property type="match status" value="1"/>
</dbReference>
<dbReference type="Pfam" id="PF13406">
    <property type="entry name" value="SLT_2"/>
    <property type="match status" value="1"/>
</dbReference>
<evidence type="ECO:0000313" key="4">
    <source>
        <dbReference type="EMBL" id="MDQ1121116.1"/>
    </source>
</evidence>
<dbReference type="InterPro" id="IPR031304">
    <property type="entry name" value="SLT_2"/>
</dbReference>
<feature type="chain" id="PRO_5043768091" evidence="1">
    <location>
        <begin position="23"/>
        <end position="426"/>
    </location>
</feature>
<reference evidence="4" key="1">
    <citation type="submission" date="2023-07" db="EMBL/GenBank/DDBJ databases">
        <title>Functional and genomic diversity of the sorghum phyllosphere microbiome.</title>
        <authorList>
            <person name="Shade A."/>
        </authorList>
    </citation>
    <scope>NUCLEOTIDE SEQUENCE</scope>
    <source>
        <strain evidence="4">SORGH_AS_0908</strain>
    </source>
</reference>
<feature type="domain" description="Peptidoglycan binding-like" evidence="2">
    <location>
        <begin position="354"/>
        <end position="409"/>
    </location>
</feature>
<feature type="domain" description="Transglycosylase SLT" evidence="3">
    <location>
        <begin position="47"/>
        <end position="332"/>
    </location>
</feature>
<dbReference type="Gene3D" id="1.10.8.350">
    <property type="entry name" value="Bacterial muramidase"/>
    <property type="match status" value="1"/>
</dbReference>
<dbReference type="PANTHER" id="PTHR30163">
    <property type="entry name" value="MEMBRANE-BOUND LYTIC MUREIN TRANSGLYCOSYLASE B"/>
    <property type="match status" value="1"/>
</dbReference>
<dbReference type="InterPro" id="IPR036366">
    <property type="entry name" value="PGBDSf"/>
</dbReference>
<evidence type="ECO:0000259" key="2">
    <source>
        <dbReference type="Pfam" id="PF01471"/>
    </source>
</evidence>
<evidence type="ECO:0000256" key="1">
    <source>
        <dbReference type="SAM" id="SignalP"/>
    </source>
</evidence>
<dbReference type="PANTHER" id="PTHR30163:SF10">
    <property type="entry name" value="TRANSGLYCOLASE-RELATED"/>
    <property type="match status" value="1"/>
</dbReference>
<organism evidence="4 5">
    <name type="scientific">Pseudoxanthomonas winnipegensis</name>
    <dbReference type="NCBI Taxonomy" id="2480810"/>
    <lineage>
        <taxon>Bacteria</taxon>
        <taxon>Pseudomonadati</taxon>
        <taxon>Pseudomonadota</taxon>
        <taxon>Gammaproteobacteria</taxon>
        <taxon>Lysobacterales</taxon>
        <taxon>Lysobacteraceae</taxon>
        <taxon>Pseudoxanthomonas</taxon>
    </lineage>
</organism>
<dbReference type="GO" id="GO:0008933">
    <property type="term" value="F:peptidoglycan lytic transglycosylase activity"/>
    <property type="evidence" value="ECO:0007669"/>
    <property type="project" value="TreeGrafter"/>
</dbReference>
<dbReference type="GO" id="GO:0009253">
    <property type="term" value="P:peptidoglycan catabolic process"/>
    <property type="evidence" value="ECO:0007669"/>
    <property type="project" value="TreeGrafter"/>
</dbReference>